<dbReference type="Proteomes" id="UP000887580">
    <property type="component" value="Unplaced"/>
</dbReference>
<accession>A0AC35ESP2</accession>
<name>A0AC35ESP2_9BILA</name>
<evidence type="ECO:0000313" key="1">
    <source>
        <dbReference type="Proteomes" id="UP000887580"/>
    </source>
</evidence>
<evidence type="ECO:0000313" key="2">
    <source>
        <dbReference type="WBParaSite" id="PS1159_v2.g10454.t1"/>
    </source>
</evidence>
<reference evidence="2" key="1">
    <citation type="submission" date="2022-11" db="UniProtKB">
        <authorList>
            <consortium name="WormBaseParasite"/>
        </authorList>
    </citation>
    <scope>IDENTIFICATION</scope>
</reference>
<proteinExistence type="predicted"/>
<protein>
    <submittedName>
        <fullName evidence="2">Uncharacterized protein</fullName>
    </submittedName>
</protein>
<sequence length="174" mass="18767">MRVFLSLDLNANYGRDITGQSNTSVGPNYCCSLNENFDFTISGEKSDGSFTLTLMVTEKSTGISFGIEYKLTGNFFKLENHKFNFVIKASIGGKEIIFKFCFAKVAGAIAVAGKVIASVCTGNGSSDSDNDSGDSDKSVCYSVTHFLDIKFFVFMAAAKAARDSIHIDVDLALL</sequence>
<dbReference type="WBParaSite" id="PS1159_v2.g10454.t1">
    <property type="protein sequence ID" value="PS1159_v2.g10454.t1"/>
    <property type="gene ID" value="PS1159_v2.g10454"/>
</dbReference>
<organism evidence="1 2">
    <name type="scientific">Panagrolaimus sp. PS1159</name>
    <dbReference type="NCBI Taxonomy" id="55785"/>
    <lineage>
        <taxon>Eukaryota</taxon>
        <taxon>Metazoa</taxon>
        <taxon>Ecdysozoa</taxon>
        <taxon>Nematoda</taxon>
        <taxon>Chromadorea</taxon>
        <taxon>Rhabditida</taxon>
        <taxon>Tylenchina</taxon>
        <taxon>Panagrolaimomorpha</taxon>
        <taxon>Panagrolaimoidea</taxon>
        <taxon>Panagrolaimidae</taxon>
        <taxon>Panagrolaimus</taxon>
    </lineage>
</organism>